<feature type="region of interest" description="Disordered" evidence="1">
    <location>
        <begin position="154"/>
        <end position="193"/>
    </location>
</feature>
<keyword evidence="2" id="KW-0812">Transmembrane</keyword>
<feature type="region of interest" description="Disordered" evidence="1">
    <location>
        <begin position="1"/>
        <end position="29"/>
    </location>
</feature>
<gene>
    <name evidence="3" type="ORF">KTE52_29840</name>
</gene>
<evidence type="ECO:0000256" key="2">
    <source>
        <dbReference type="SAM" id="Phobius"/>
    </source>
</evidence>
<evidence type="ECO:0000256" key="1">
    <source>
        <dbReference type="SAM" id="MobiDB-lite"/>
    </source>
</evidence>
<dbReference type="Proteomes" id="UP001196915">
    <property type="component" value="Unassembled WGS sequence"/>
</dbReference>
<dbReference type="CDD" id="cd16429">
    <property type="entry name" value="VirB10"/>
    <property type="match status" value="1"/>
</dbReference>
<evidence type="ECO:0000313" key="3">
    <source>
        <dbReference type="EMBL" id="MBU9360530.1"/>
    </source>
</evidence>
<dbReference type="EMBL" id="JAHPMX010000030">
    <property type="protein sequence ID" value="MBU9360530.1"/>
    <property type="molecule type" value="Genomic_DNA"/>
</dbReference>
<feature type="compositionally biased region" description="Low complexity" evidence="1">
    <location>
        <begin position="105"/>
        <end position="116"/>
    </location>
</feature>
<comment type="caution">
    <text evidence="3">The sequence shown here is derived from an EMBL/GenBank/DDBJ whole genome shotgun (WGS) entry which is preliminary data.</text>
</comment>
<keyword evidence="2" id="KW-0472">Membrane</keyword>
<dbReference type="Pfam" id="PF03743">
    <property type="entry name" value="TrbI"/>
    <property type="match status" value="1"/>
</dbReference>
<name>A0AAP2HQ82_9BURK</name>
<feature type="region of interest" description="Disordered" evidence="1">
    <location>
        <begin position="70"/>
        <end position="131"/>
    </location>
</feature>
<dbReference type="InterPro" id="IPR005498">
    <property type="entry name" value="T4SS_VirB10/TraB/TrbI"/>
</dbReference>
<keyword evidence="2" id="KW-1133">Transmembrane helix</keyword>
<organism evidence="3 4">
    <name type="scientific">Burkholderia multivorans</name>
    <dbReference type="NCBI Taxonomy" id="87883"/>
    <lineage>
        <taxon>Bacteria</taxon>
        <taxon>Pseudomonadati</taxon>
        <taxon>Pseudomonadota</taxon>
        <taxon>Betaproteobacteria</taxon>
        <taxon>Burkholderiales</taxon>
        <taxon>Burkholderiaceae</taxon>
        <taxon>Burkholderia</taxon>
        <taxon>Burkholderia cepacia complex</taxon>
    </lineage>
</organism>
<feature type="transmembrane region" description="Helical" evidence="2">
    <location>
        <begin position="49"/>
        <end position="67"/>
    </location>
</feature>
<dbReference type="AlphaFoldDB" id="A0AAP2HQ82"/>
<reference evidence="3" key="1">
    <citation type="submission" date="2021-06" db="EMBL/GenBank/DDBJ databases">
        <title>A collection of bacterial strains from the Burkholderia cepacia Research Laboratory and Repository.</title>
        <authorList>
            <person name="Lipuma J."/>
            <person name="Spilker T."/>
        </authorList>
    </citation>
    <scope>NUCLEOTIDE SEQUENCE</scope>
    <source>
        <strain evidence="3">AU37435</strain>
    </source>
</reference>
<proteinExistence type="predicted"/>
<sequence>MTDMEREPDDLPSEQSPEEDIAEQRKRGLASLRRESLAAKRKSENSARLFVTVGSLVFVGMAGIFILKHRHSTPDPTPQQTASAKIDETPPPVTPLDDKQKPDGAASAVAASAVVVKDTQPDDEAEAERRRREIAAAEAELAREKAEKARQIRLKSDIFDSESSSGGDGSDSSRDAGESNAARTGDRSVNDPNAAFARSVNSEGLAVTKVQKFDRTECKVMPGQIIEASLRPRVTSDLPDSVSFLVTRDVYGHRGRKRLIPWGTVITGRTNPVVRPGQERTFMPTANAVLPDGAVIQLGSSVSDQLGTAGIDGDVNRHVGQIIGMSAVLAILGAGAATAGVSSDSGNNSASLYRQSVQQSFAQSSQQLLGGYANIPPTITNKQGTRVRIQVEQVLDFSDHCGSREPGSVADADE</sequence>
<accession>A0AAP2HQ82</accession>
<feature type="compositionally biased region" description="Acidic residues" evidence="1">
    <location>
        <begin position="1"/>
        <end position="21"/>
    </location>
</feature>
<evidence type="ECO:0000313" key="4">
    <source>
        <dbReference type="Proteomes" id="UP001196915"/>
    </source>
</evidence>
<protein>
    <submittedName>
        <fullName evidence="3">TrbI/VirB10 family protein</fullName>
    </submittedName>
</protein>